<dbReference type="SUPFAM" id="SSF50090">
    <property type="entry name" value="Electron transport accessory proteins"/>
    <property type="match status" value="1"/>
</dbReference>
<dbReference type="Gene3D" id="2.30.30.50">
    <property type="match status" value="1"/>
</dbReference>
<evidence type="ECO:0000313" key="7">
    <source>
        <dbReference type="Proteomes" id="UP001501490"/>
    </source>
</evidence>
<comment type="caution">
    <text evidence="6">The sequence shown here is derived from an EMBL/GenBank/DDBJ whole genome shotgun (WGS) entry which is preliminary data.</text>
</comment>
<evidence type="ECO:0000256" key="1">
    <source>
        <dbReference type="ARBA" id="ARBA00013079"/>
    </source>
</evidence>
<sequence>MDPADYLTASYYERWLTALATLAVESGIVTRAELEERAGGPYPLSRPGKADTIIDPPVGRSRFSVGDRVRVRNMHPPGHTRCPGYVRGHVGVVTRCDGWFSIPDVEAHSVHRVSEATYSVRFDADELWNDGQPGVTVNVDLWDNYLEPA</sequence>
<dbReference type="InterPro" id="IPR049054">
    <property type="entry name" value="CN_hydtase_beta-like_N"/>
</dbReference>
<reference evidence="7" key="1">
    <citation type="journal article" date="2019" name="Int. J. Syst. Evol. Microbiol.">
        <title>The Global Catalogue of Microorganisms (GCM) 10K type strain sequencing project: providing services to taxonomists for standard genome sequencing and annotation.</title>
        <authorList>
            <consortium name="The Broad Institute Genomics Platform"/>
            <consortium name="The Broad Institute Genome Sequencing Center for Infectious Disease"/>
            <person name="Wu L."/>
            <person name="Ma J."/>
        </authorList>
    </citation>
    <scope>NUCLEOTIDE SEQUENCE [LARGE SCALE GENOMIC DNA]</scope>
    <source>
        <strain evidence="7">JCM 16929</strain>
    </source>
</reference>
<evidence type="ECO:0000313" key="6">
    <source>
        <dbReference type="EMBL" id="GAA3615667.1"/>
    </source>
</evidence>
<feature type="domain" description="Nitrile hydratase beta subunit-like N-terminal" evidence="5">
    <location>
        <begin position="1"/>
        <end position="38"/>
    </location>
</feature>
<dbReference type="InterPro" id="IPR042262">
    <property type="entry name" value="CN_hydtase_beta_C"/>
</dbReference>
<dbReference type="EMBL" id="BAABAB010000010">
    <property type="protein sequence ID" value="GAA3615667.1"/>
    <property type="molecule type" value="Genomic_DNA"/>
</dbReference>
<dbReference type="Pfam" id="PF02211">
    <property type="entry name" value="NHase_beta_C"/>
    <property type="match status" value="1"/>
</dbReference>
<keyword evidence="7" id="KW-1185">Reference proteome</keyword>
<dbReference type="EC" id="4.2.1.84" evidence="1"/>
<accession>A0ABP6ZNY7</accession>
<dbReference type="InterPro" id="IPR008990">
    <property type="entry name" value="Elect_transpt_acc-like_dom_sf"/>
</dbReference>
<name>A0ABP6ZNY7_9ACTN</name>
<organism evidence="6 7">
    <name type="scientific">Microlunatus ginsengisoli</name>
    <dbReference type="NCBI Taxonomy" id="363863"/>
    <lineage>
        <taxon>Bacteria</taxon>
        <taxon>Bacillati</taxon>
        <taxon>Actinomycetota</taxon>
        <taxon>Actinomycetes</taxon>
        <taxon>Propionibacteriales</taxon>
        <taxon>Propionibacteriaceae</taxon>
        <taxon>Microlunatus</taxon>
    </lineage>
</organism>
<dbReference type="Pfam" id="PF21006">
    <property type="entry name" value="NHase_beta_N"/>
    <property type="match status" value="1"/>
</dbReference>
<keyword evidence="2" id="KW-0456">Lyase</keyword>
<evidence type="ECO:0000259" key="5">
    <source>
        <dbReference type="Pfam" id="PF21006"/>
    </source>
</evidence>
<proteinExistence type="predicted"/>
<dbReference type="Gene3D" id="1.10.472.20">
    <property type="entry name" value="Nitrile hydratase, beta subunit"/>
    <property type="match status" value="1"/>
</dbReference>
<feature type="domain" description="Nitrile hydratase beta subunit" evidence="4">
    <location>
        <begin position="60"/>
        <end position="148"/>
    </location>
</feature>
<comment type="catalytic activity">
    <reaction evidence="3">
        <text>an aliphatic primary amide = an aliphatic nitrile + H2O</text>
        <dbReference type="Rhea" id="RHEA:12673"/>
        <dbReference type="ChEBI" id="CHEBI:15377"/>
        <dbReference type="ChEBI" id="CHEBI:65285"/>
        <dbReference type="ChEBI" id="CHEBI:80291"/>
        <dbReference type="EC" id="4.2.1.84"/>
    </reaction>
</comment>
<dbReference type="Proteomes" id="UP001501490">
    <property type="component" value="Unassembled WGS sequence"/>
</dbReference>
<evidence type="ECO:0000256" key="3">
    <source>
        <dbReference type="ARBA" id="ARBA00044877"/>
    </source>
</evidence>
<evidence type="ECO:0000256" key="2">
    <source>
        <dbReference type="ARBA" id="ARBA00023239"/>
    </source>
</evidence>
<evidence type="ECO:0000259" key="4">
    <source>
        <dbReference type="Pfam" id="PF02211"/>
    </source>
</evidence>
<gene>
    <name evidence="6" type="ORF">GCM10022236_17180</name>
</gene>
<dbReference type="InterPro" id="IPR024690">
    <property type="entry name" value="CN_hydtase_beta_dom_C"/>
</dbReference>
<protein>
    <recommendedName>
        <fullName evidence="1">nitrile hydratase</fullName>
        <ecNumber evidence="1">4.2.1.84</ecNumber>
    </recommendedName>
</protein>